<reference evidence="4 5" key="1">
    <citation type="submission" date="2019-03" db="EMBL/GenBank/DDBJ databases">
        <title>Genomic Encyclopedia of Type Strains, Phase III (KMG-III): the genomes of soil and plant-associated and newly described type strains.</title>
        <authorList>
            <person name="Whitman W."/>
        </authorList>
    </citation>
    <scope>NUCLEOTIDE SEQUENCE [LARGE SCALE GENOMIC DNA]</scope>
    <source>
        <strain evidence="4 5">VKM Ac-2527</strain>
    </source>
</reference>
<dbReference type="PROSITE" id="PS50263">
    <property type="entry name" value="CN_HYDROLASE"/>
    <property type="match status" value="1"/>
</dbReference>
<feature type="compositionally biased region" description="Polar residues" evidence="2">
    <location>
        <begin position="317"/>
        <end position="330"/>
    </location>
</feature>
<dbReference type="OrthoDB" id="9811121at2"/>
<dbReference type="Gene3D" id="3.60.110.10">
    <property type="entry name" value="Carbon-nitrogen hydrolase"/>
    <property type="match status" value="1"/>
</dbReference>
<protein>
    <submittedName>
        <fullName evidence="4">Putative amidohydrolase</fullName>
    </submittedName>
</protein>
<dbReference type="InterPro" id="IPR003010">
    <property type="entry name" value="C-N_Hydrolase"/>
</dbReference>
<evidence type="ECO:0000256" key="1">
    <source>
        <dbReference type="ARBA" id="ARBA00022801"/>
    </source>
</evidence>
<feature type="domain" description="CN hydrolase" evidence="3">
    <location>
        <begin position="42"/>
        <end position="294"/>
    </location>
</feature>
<feature type="region of interest" description="Disordered" evidence="2">
    <location>
        <begin position="309"/>
        <end position="330"/>
    </location>
</feature>
<evidence type="ECO:0000313" key="5">
    <source>
        <dbReference type="Proteomes" id="UP000295388"/>
    </source>
</evidence>
<dbReference type="PANTHER" id="PTHR43674">
    <property type="entry name" value="NITRILASE C965.09-RELATED"/>
    <property type="match status" value="1"/>
</dbReference>
<keyword evidence="1 4" id="KW-0378">Hydrolase</keyword>
<comment type="caution">
    <text evidence="4">The sequence shown here is derived from an EMBL/GenBank/DDBJ whole genome shotgun (WGS) entry which is preliminary data.</text>
</comment>
<evidence type="ECO:0000256" key="2">
    <source>
        <dbReference type="SAM" id="MobiDB-lite"/>
    </source>
</evidence>
<dbReference type="InterPro" id="IPR050345">
    <property type="entry name" value="Aliph_Amidase/BUP"/>
</dbReference>
<evidence type="ECO:0000313" key="4">
    <source>
        <dbReference type="EMBL" id="TDO33800.1"/>
    </source>
</evidence>
<accession>A0A4R6JD83</accession>
<dbReference type="Proteomes" id="UP000295388">
    <property type="component" value="Unassembled WGS sequence"/>
</dbReference>
<dbReference type="InterPro" id="IPR036526">
    <property type="entry name" value="C-N_Hydrolase_sf"/>
</dbReference>
<dbReference type="EMBL" id="SNWQ01000031">
    <property type="protein sequence ID" value="TDO33800.1"/>
    <property type="molecule type" value="Genomic_DNA"/>
</dbReference>
<dbReference type="GO" id="GO:0016811">
    <property type="term" value="F:hydrolase activity, acting on carbon-nitrogen (but not peptide) bonds, in linear amides"/>
    <property type="evidence" value="ECO:0007669"/>
    <property type="project" value="TreeGrafter"/>
</dbReference>
<keyword evidence="5" id="KW-1185">Reference proteome</keyword>
<dbReference type="SUPFAM" id="SSF56317">
    <property type="entry name" value="Carbon-nitrogen hydrolase"/>
    <property type="match status" value="1"/>
</dbReference>
<dbReference type="RefSeq" id="WP_133805239.1">
    <property type="nucleotide sequence ID" value="NZ_SNWQ01000031.1"/>
</dbReference>
<dbReference type="AlphaFoldDB" id="A0A4R6JD83"/>
<dbReference type="Pfam" id="PF00795">
    <property type="entry name" value="CN_hydrolase"/>
    <property type="match status" value="1"/>
</dbReference>
<proteinExistence type="predicted"/>
<dbReference type="CDD" id="cd07197">
    <property type="entry name" value="nitrilase"/>
    <property type="match status" value="1"/>
</dbReference>
<gene>
    <name evidence="4" type="ORF">EV643_13168</name>
</gene>
<organism evidence="4 5">
    <name type="scientific">Kribbella caucasensis</name>
    <dbReference type="NCBI Taxonomy" id="2512215"/>
    <lineage>
        <taxon>Bacteria</taxon>
        <taxon>Bacillati</taxon>
        <taxon>Actinomycetota</taxon>
        <taxon>Actinomycetes</taxon>
        <taxon>Propionibacteriales</taxon>
        <taxon>Kribbellaceae</taxon>
        <taxon>Kribbella</taxon>
    </lineage>
</organism>
<evidence type="ECO:0000259" key="3">
    <source>
        <dbReference type="PROSITE" id="PS50263"/>
    </source>
</evidence>
<sequence>MTANRNFKRRVRARAAKTGESYTTALRHFRPHPTGDEMPKTLRLAVAQTTYTEDPRDPALLRSSGTEIRRLMRDARAADARIVHFTEGATSFPSKYVMSEDGPEEVGNADWSRFAWEVLTDELAEIAGLARELGLWTVLGSTHRLTPPMRPHNSLYVISDRGQVATRYDERTLSSTKITYMYTPGTAPVTFEVDGFRFGCALGMDVHMPELFSEYEGLDVDCVLMSTTGGVPHSSEEATEAQGHAAVNHIWLSFAVPAEHSLVTPSGVVGPDGAWLAQCPGDGRPALVVAELDQAALSTIARTWRRETRRALPDRPTTLSDARSTTRTGF</sequence>
<name>A0A4R6JD83_9ACTN</name>
<dbReference type="PANTHER" id="PTHR43674:SF16">
    <property type="entry name" value="CARBON-NITROGEN FAMILY, PUTATIVE (AFU_ORTHOLOGUE AFUA_5G02350)-RELATED"/>
    <property type="match status" value="1"/>
</dbReference>